<dbReference type="EMBL" id="OU503050">
    <property type="protein sequence ID" value="CAI9777388.1"/>
    <property type="molecule type" value="Genomic_DNA"/>
</dbReference>
<gene>
    <name evidence="6" type="ORF">FPE_LOCUS24818</name>
</gene>
<keyword evidence="7" id="KW-1185">Reference proteome</keyword>
<dbReference type="Gene3D" id="1.10.238.10">
    <property type="entry name" value="EF-hand"/>
    <property type="match status" value="1"/>
</dbReference>
<feature type="domain" description="EF-hand" evidence="5">
    <location>
        <begin position="172"/>
        <end position="206"/>
    </location>
</feature>
<keyword evidence="4" id="KW-0472">Membrane</keyword>
<dbReference type="PROSITE" id="PS50222">
    <property type="entry name" value="EF_HAND_2"/>
    <property type="match status" value="2"/>
</dbReference>
<protein>
    <recommendedName>
        <fullName evidence="5">EF-hand domain-containing protein</fullName>
    </recommendedName>
</protein>
<dbReference type="InterPro" id="IPR002048">
    <property type="entry name" value="EF_hand_dom"/>
</dbReference>
<dbReference type="FunFam" id="1.10.238.10:FF:000003">
    <property type="entry name" value="Calmodulin A"/>
    <property type="match status" value="1"/>
</dbReference>
<keyword evidence="2" id="KW-0677">Repeat</keyword>
<dbReference type="AlphaFoldDB" id="A0AAD2E5Z4"/>
<evidence type="ECO:0000256" key="3">
    <source>
        <dbReference type="ARBA" id="ARBA00022837"/>
    </source>
</evidence>
<dbReference type="PRINTS" id="PR01697">
    <property type="entry name" value="PARVALBUMIN"/>
</dbReference>
<evidence type="ECO:0000256" key="1">
    <source>
        <dbReference type="ARBA" id="ARBA00022723"/>
    </source>
</evidence>
<evidence type="ECO:0000256" key="2">
    <source>
        <dbReference type="ARBA" id="ARBA00022737"/>
    </source>
</evidence>
<dbReference type="InterPro" id="IPR039647">
    <property type="entry name" value="EF_hand_pair_protein_CML-like"/>
</dbReference>
<dbReference type="CDD" id="cd00051">
    <property type="entry name" value="EFh"/>
    <property type="match status" value="1"/>
</dbReference>
<keyword evidence="4" id="KW-0812">Transmembrane</keyword>
<evidence type="ECO:0000259" key="5">
    <source>
        <dbReference type="PROSITE" id="PS50222"/>
    </source>
</evidence>
<dbReference type="SMART" id="SM00054">
    <property type="entry name" value="EFh"/>
    <property type="match status" value="2"/>
</dbReference>
<dbReference type="PANTHER" id="PTHR10891">
    <property type="entry name" value="EF-HAND CALCIUM-BINDING DOMAIN CONTAINING PROTEIN"/>
    <property type="match status" value="1"/>
</dbReference>
<keyword evidence="1" id="KW-0479">Metal-binding</keyword>
<dbReference type="GO" id="GO:0005509">
    <property type="term" value="F:calcium ion binding"/>
    <property type="evidence" value="ECO:0007669"/>
    <property type="project" value="InterPro"/>
</dbReference>
<evidence type="ECO:0000313" key="6">
    <source>
        <dbReference type="EMBL" id="CAI9777388.1"/>
    </source>
</evidence>
<accession>A0AAD2E5Z4</accession>
<keyword evidence="4" id="KW-1133">Transmembrane helix</keyword>
<dbReference type="InterPro" id="IPR011992">
    <property type="entry name" value="EF-hand-dom_pair"/>
</dbReference>
<sequence>MSTTYLSKLPVETLSLNTITLTLVLILGLVEFILLHILKRINSFLSEGNSSIQPILTESNDLKVEAAGLKNEELDVLSNKPSFLREKAFDESMCRGEMELLLRSLGISCSPDEGQLPMRLDSNDIFELFEEKNPGLDEVKEAFDVFDGNKDGFIDSRELQMVLGALGFDEGSEMENCRRMIRAFDENGDGRIDFQEFVKFMQSSLC</sequence>
<dbReference type="InterPro" id="IPR018247">
    <property type="entry name" value="EF_Hand_1_Ca_BS"/>
</dbReference>
<proteinExistence type="predicted"/>
<dbReference type="PROSITE" id="PS00018">
    <property type="entry name" value="EF_HAND_1"/>
    <property type="match status" value="2"/>
</dbReference>
<evidence type="ECO:0000313" key="7">
    <source>
        <dbReference type="Proteomes" id="UP000834106"/>
    </source>
</evidence>
<dbReference type="Pfam" id="PF13499">
    <property type="entry name" value="EF-hand_7"/>
    <property type="match status" value="1"/>
</dbReference>
<name>A0AAD2E5Z4_9LAMI</name>
<dbReference type="Proteomes" id="UP000834106">
    <property type="component" value="Chromosome 15"/>
</dbReference>
<reference evidence="6" key="1">
    <citation type="submission" date="2023-05" db="EMBL/GenBank/DDBJ databases">
        <authorList>
            <person name="Huff M."/>
        </authorList>
    </citation>
    <scope>NUCLEOTIDE SEQUENCE</scope>
</reference>
<dbReference type="SUPFAM" id="SSF47473">
    <property type="entry name" value="EF-hand"/>
    <property type="match status" value="1"/>
</dbReference>
<feature type="domain" description="EF-hand" evidence="5">
    <location>
        <begin position="134"/>
        <end position="169"/>
    </location>
</feature>
<evidence type="ECO:0000256" key="4">
    <source>
        <dbReference type="SAM" id="Phobius"/>
    </source>
</evidence>
<keyword evidence="3" id="KW-0106">Calcium</keyword>
<feature type="transmembrane region" description="Helical" evidence="4">
    <location>
        <begin position="20"/>
        <end position="38"/>
    </location>
</feature>
<organism evidence="6 7">
    <name type="scientific">Fraxinus pennsylvanica</name>
    <dbReference type="NCBI Taxonomy" id="56036"/>
    <lineage>
        <taxon>Eukaryota</taxon>
        <taxon>Viridiplantae</taxon>
        <taxon>Streptophyta</taxon>
        <taxon>Embryophyta</taxon>
        <taxon>Tracheophyta</taxon>
        <taxon>Spermatophyta</taxon>
        <taxon>Magnoliopsida</taxon>
        <taxon>eudicotyledons</taxon>
        <taxon>Gunneridae</taxon>
        <taxon>Pentapetalae</taxon>
        <taxon>asterids</taxon>
        <taxon>lamiids</taxon>
        <taxon>Lamiales</taxon>
        <taxon>Oleaceae</taxon>
        <taxon>Oleeae</taxon>
        <taxon>Fraxinus</taxon>
    </lineage>
</organism>